<feature type="region of interest" description="Disordered" evidence="1">
    <location>
        <begin position="156"/>
        <end position="178"/>
    </location>
</feature>
<dbReference type="AlphaFoldDB" id="A0A1H7J2H4"/>
<sequence>MINPWHRAAGALLLAAATVATGVAPVAPAAAAPAENVPAAPTTTASIKGWARMYFPAPGNDVQVTVDAHGEYSAQSPAFPTRAWGSLRIYHAVDEPGKPQLVNWGELEVDCLTTGGPTATVTGILVRASPGGPWEDLVKRKVRMGVSFYVAGKGKGKGPSRIGLSGATAPGQPPLTKCMAPAADAPLTRGGYVLKDKGPLS</sequence>
<evidence type="ECO:0000256" key="2">
    <source>
        <dbReference type="SAM" id="SignalP"/>
    </source>
</evidence>
<name>A0A1H7J2H4_9ACTN</name>
<organism evidence="3 4">
    <name type="scientific">Nonomuraea pusilla</name>
    <dbReference type="NCBI Taxonomy" id="46177"/>
    <lineage>
        <taxon>Bacteria</taxon>
        <taxon>Bacillati</taxon>
        <taxon>Actinomycetota</taxon>
        <taxon>Actinomycetes</taxon>
        <taxon>Streptosporangiales</taxon>
        <taxon>Streptosporangiaceae</taxon>
        <taxon>Nonomuraea</taxon>
    </lineage>
</organism>
<feature type="chain" id="PRO_5011765976" evidence="2">
    <location>
        <begin position="32"/>
        <end position="201"/>
    </location>
</feature>
<dbReference type="EMBL" id="FOBF01000002">
    <property type="protein sequence ID" value="SEK68953.1"/>
    <property type="molecule type" value="Genomic_DNA"/>
</dbReference>
<feature type="signal peptide" evidence="2">
    <location>
        <begin position="1"/>
        <end position="31"/>
    </location>
</feature>
<protein>
    <submittedName>
        <fullName evidence="3">Uncharacterized protein</fullName>
    </submittedName>
</protein>
<evidence type="ECO:0000313" key="4">
    <source>
        <dbReference type="Proteomes" id="UP000198953"/>
    </source>
</evidence>
<evidence type="ECO:0000256" key="1">
    <source>
        <dbReference type="SAM" id="MobiDB-lite"/>
    </source>
</evidence>
<gene>
    <name evidence="3" type="ORF">SAMN05660976_01004</name>
</gene>
<keyword evidence="4" id="KW-1185">Reference proteome</keyword>
<dbReference type="OrthoDB" id="3538439at2"/>
<evidence type="ECO:0000313" key="3">
    <source>
        <dbReference type="EMBL" id="SEK68953.1"/>
    </source>
</evidence>
<reference evidence="3 4" key="1">
    <citation type="submission" date="2016-10" db="EMBL/GenBank/DDBJ databases">
        <authorList>
            <person name="de Groot N.N."/>
        </authorList>
    </citation>
    <scope>NUCLEOTIDE SEQUENCE [LARGE SCALE GENOMIC DNA]</scope>
    <source>
        <strain evidence="3 4">DSM 43357</strain>
    </source>
</reference>
<proteinExistence type="predicted"/>
<keyword evidence="2" id="KW-0732">Signal</keyword>
<dbReference type="RefSeq" id="WP_091098602.1">
    <property type="nucleotide sequence ID" value="NZ_FOBF01000002.1"/>
</dbReference>
<dbReference type="Proteomes" id="UP000198953">
    <property type="component" value="Unassembled WGS sequence"/>
</dbReference>
<accession>A0A1H7J2H4</accession>